<keyword evidence="2 6" id="KW-0812">Transmembrane</keyword>
<feature type="signal peptide" evidence="7">
    <location>
        <begin position="1"/>
        <end position="21"/>
    </location>
</feature>
<feature type="transmembrane region" description="Helical" evidence="6">
    <location>
        <begin position="353"/>
        <end position="376"/>
    </location>
</feature>
<feature type="chain" id="PRO_5042234079" evidence="7">
    <location>
        <begin position="22"/>
        <end position="613"/>
    </location>
</feature>
<dbReference type="Gene3D" id="1.20.1740.10">
    <property type="entry name" value="Amino acid/polyamine transporter I"/>
    <property type="match status" value="1"/>
</dbReference>
<gene>
    <name evidence="8" type="ORF">B0H66DRAFT_498720</name>
</gene>
<dbReference type="GO" id="GO:0016020">
    <property type="term" value="C:membrane"/>
    <property type="evidence" value="ECO:0007669"/>
    <property type="project" value="UniProtKB-SubCell"/>
</dbReference>
<organism evidence="8 9">
    <name type="scientific">Apodospora peruviana</name>
    <dbReference type="NCBI Taxonomy" id="516989"/>
    <lineage>
        <taxon>Eukaryota</taxon>
        <taxon>Fungi</taxon>
        <taxon>Dikarya</taxon>
        <taxon>Ascomycota</taxon>
        <taxon>Pezizomycotina</taxon>
        <taxon>Sordariomycetes</taxon>
        <taxon>Sordariomycetidae</taxon>
        <taxon>Sordariales</taxon>
        <taxon>Lasiosphaeriaceae</taxon>
        <taxon>Apodospora</taxon>
    </lineage>
</organism>
<feature type="transmembrane region" description="Helical" evidence="6">
    <location>
        <begin position="315"/>
        <end position="332"/>
    </location>
</feature>
<evidence type="ECO:0000256" key="5">
    <source>
        <dbReference type="SAM" id="MobiDB-lite"/>
    </source>
</evidence>
<feature type="transmembrane region" description="Helical" evidence="6">
    <location>
        <begin position="552"/>
        <end position="577"/>
    </location>
</feature>
<keyword evidence="3 6" id="KW-1133">Transmembrane helix</keyword>
<evidence type="ECO:0000256" key="6">
    <source>
        <dbReference type="SAM" id="Phobius"/>
    </source>
</evidence>
<dbReference type="Pfam" id="PF13520">
    <property type="entry name" value="AA_permease_2"/>
    <property type="match status" value="1"/>
</dbReference>
<dbReference type="InterPro" id="IPR050598">
    <property type="entry name" value="AminoAcid_Transporter"/>
</dbReference>
<feature type="transmembrane region" description="Helical" evidence="6">
    <location>
        <begin position="203"/>
        <end position="226"/>
    </location>
</feature>
<feature type="transmembrane region" description="Helical" evidence="6">
    <location>
        <begin position="246"/>
        <end position="265"/>
    </location>
</feature>
<accession>A0AAE0HZB3</accession>
<evidence type="ECO:0000256" key="4">
    <source>
        <dbReference type="ARBA" id="ARBA00023136"/>
    </source>
</evidence>
<feature type="transmembrane region" description="Helical" evidence="6">
    <location>
        <begin position="483"/>
        <end position="504"/>
    </location>
</feature>
<reference evidence="8" key="1">
    <citation type="journal article" date="2023" name="Mol. Phylogenet. Evol.">
        <title>Genome-scale phylogeny and comparative genomics of the fungal order Sordariales.</title>
        <authorList>
            <person name="Hensen N."/>
            <person name="Bonometti L."/>
            <person name="Westerberg I."/>
            <person name="Brannstrom I.O."/>
            <person name="Guillou S."/>
            <person name="Cros-Aarteil S."/>
            <person name="Calhoun S."/>
            <person name="Haridas S."/>
            <person name="Kuo A."/>
            <person name="Mondo S."/>
            <person name="Pangilinan J."/>
            <person name="Riley R."/>
            <person name="LaButti K."/>
            <person name="Andreopoulos B."/>
            <person name="Lipzen A."/>
            <person name="Chen C."/>
            <person name="Yan M."/>
            <person name="Daum C."/>
            <person name="Ng V."/>
            <person name="Clum A."/>
            <person name="Steindorff A."/>
            <person name="Ohm R.A."/>
            <person name="Martin F."/>
            <person name="Silar P."/>
            <person name="Natvig D.O."/>
            <person name="Lalanne C."/>
            <person name="Gautier V."/>
            <person name="Ament-Velasquez S.L."/>
            <person name="Kruys A."/>
            <person name="Hutchinson M.I."/>
            <person name="Powell A.J."/>
            <person name="Barry K."/>
            <person name="Miller A.N."/>
            <person name="Grigoriev I.V."/>
            <person name="Debuchy R."/>
            <person name="Gladieux P."/>
            <person name="Hiltunen Thoren M."/>
            <person name="Johannesson H."/>
        </authorList>
    </citation>
    <scope>NUCLEOTIDE SEQUENCE</scope>
    <source>
        <strain evidence="8">CBS 118394</strain>
    </source>
</reference>
<feature type="transmembrane region" description="Helical" evidence="6">
    <location>
        <begin position="161"/>
        <end position="182"/>
    </location>
</feature>
<reference evidence="8" key="2">
    <citation type="submission" date="2023-06" db="EMBL/GenBank/DDBJ databases">
        <authorList>
            <consortium name="Lawrence Berkeley National Laboratory"/>
            <person name="Haridas S."/>
            <person name="Hensen N."/>
            <person name="Bonometti L."/>
            <person name="Westerberg I."/>
            <person name="Brannstrom I.O."/>
            <person name="Guillou S."/>
            <person name="Cros-Aarteil S."/>
            <person name="Calhoun S."/>
            <person name="Kuo A."/>
            <person name="Mondo S."/>
            <person name="Pangilinan J."/>
            <person name="Riley R."/>
            <person name="Labutti K."/>
            <person name="Andreopoulos B."/>
            <person name="Lipzen A."/>
            <person name="Chen C."/>
            <person name="Yanf M."/>
            <person name="Daum C."/>
            <person name="Ng V."/>
            <person name="Clum A."/>
            <person name="Steindorff A."/>
            <person name="Ohm R."/>
            <person name="Martin F."/>
            <person name="Silar P."/>
            <person name="Natvig D."/>
            <person name="Lalanne C."/>
            <person name="Gautier V."/>
            <person name="Ament-Velasquez S.L."/>
            <person name="Kruys A."/>
            <person name="Hutchinson M.I."/>
            <person name="Powell A.J."/>
            <person name="Barry K."/>
            <person name="Miller A.N."/>
            <person name="Grigoriev I.V."/>
            <person name="Debuchy R."/>
            <person name="Gladieux P."/>
            <person name="Thoren M.H."/>
            <person name="Johannesson H."/>
        </authorList>
    </citation>
    <scope>NUCLEOTIDE SEQUENCE</scope>
    <source>
        <strain evidence="8">CBS 118394</strain>
    </source>
</reference>
<dbReference type="Proteomes" id="UP001283341">
    <property type="component" value="Unassembled WGS sequence"/>
</dbReference>
<dbReference type="AlphaFoldDB" id="A0AAE0HZB3"/>
<dbReference type="InterPro" id="IPR002293">
    <property type="entry name" value="AA/rel_permease1"/>
</dbReference>
<feature type="transmembrane region" description="Helical" evidence="6">
    <location>
        <begin position="277"/>
        <end position="295"/>
    </location>
</feature>
<dbReference type="PANTHER" id="PTHR11785:SF498">
    <property type="entry name" value="HIGH-AFFINITY METHIONINE PERMEASE"/>
    <property type="match status" value="1"/>
</dbReference>
<protein>
    <submittedName>
        <fullName evidence="8">Amino acid permease-domain-containing protein</fullName>
    </submittedName>
</protein>
<feature type="region of interest" description="Disordered" evidence="5">
    <location>
        <begin position="84"/>
        <end position="110"/>
    </location>
</feature>
<dbReference type="GO" id="GO:0015179">
    <property type="term" value="F:L-amino acid transmembrane transporter activity"/>
    <property type="evidence" value="ECO:0007669"/>
    <property type="project" value="TreeGrafter"/>
</dbReference>
<evidence type="ECO:0000256" key="7">
    <source>
        <dbReference type="SAM" id="SignalP"/>
    </source>
</evidence>
<evidence type="ECO:0000256" key="3">
    <source>
        <dbReference type="ARBA" id="ARBA00022989"/>
    </source>
</evidence>
<evidence type="ECO:0000256" key="1">
    <source>
        <dbReference type="ARBA" id="ARBA00004141"/>
    </source>
</evidence>
<feature type="transmembrane region" description="Helical" evidence="6">
    <location>
        <begin position="124"/>
        <end position="149"/>
    </location>
</feature>
<feature type="transmembrane region" description="Helical" evidence="6">
    <location>
        <begin position="511"/>
        <end position="532"/>
    </location>
</feature>
<feature type="transmembrane region" description="Helical" evidence="6">
    <location>
        <begin position="405"/>
        <end position="429"/>
    </location>
</feature>
<evidence type="ECO:0000313" key="8">
    <source>
        <dbReference type="EMBL" id="KAK3315703.1"/>
    </source>
</evidence>
<dbReference type="PANTHER" id="PTHR11785">
    <property type="entry name" value="AMINO ACID TRANSPORTER"/>
    <property type="match status" value="1"/>
</dbReference>
<keyword evidence="4 6" id="KW-0472">Membrane</keyword>
<comment type="caution">
    <text evidence="8">The sequence shown here is derived from an EMBL/GenBank/DDBJ whole genome shotgun (WGS) entry which is preliminary data.</text>
</comment>
<dbReference type="EMBL" id="JAUEDM010000005">
    <property type="protein sequence ID" value="KAK3315703.1"/>
    <property type="molecule type" value="Genomic_DNA"/>
</dbReference>
<feature type="transmembrane region" description="Helical" evidence="6">
    <location>
        <begin position="450"/>
        <end position="471"/>
    </location>
</feature>
<proteinExistence type="predicted"/>
<comment type="subcellular location">
    <subcellularLocation>
        <location evidence="1">Membrane</location>
        <topology evidence="1">Multi-pass membrane protein</topology>
    </subcellularLocation>
</comment>
<dbReference type="FunFam" id="1.20.1740.10:FF:000025">
    <property type="entry name" value="High-affinity methionine permease"/>
    <property type="match status" value="1"/>
</dbReference>
<name>A0AAE0HZB3_9PEZI</name>
<keyword evidence="7" id="KW-0732">Signal</keyword>
<evidence type="ECO:0000256" key="2">
    <source>
        <dbReference type="ARBA" id="ARBA00022692"/>
    </source>
</evidence>
<keyword evidence="9" id="KW-1185">Reference proteome</keyword>
<sequence length="613" mass="67151">MGARFLAVWRLDSLMWIPSSGFLGPPGSGSGWADMFHKDPFWIPSRIWNELQTDSSSSHLSTSPFYLVDRSGLGSRADMSKFLSSWTKSSPPTEKGVETTASPRDDESQIGDVRREAQDAKRQIGVVSATFLVVNRVIGTGIFATPGAILSLSGSVGLSLFIWVAGMLIAAAGTMVYLEFGTAIPKNGGEKNYLEYVFRKPKFLTTGLYTGYVLLLGWASGNSVVFGEYILHAAQVPVDRWNQRGIGLACITAAFLIHGTALKWGIRLQNVLGSIKVFIILIIVIGGFIALGGHVKLPEEEKPRNFTNAFEGTTGSAYGVVTALYNVIWSYIGYSNANYALSETKNPVRTLKIAAPLAIISISVLYMLVNIAYFAAVPKEEIIAAKRLVAASMFRNVFGPAAERALSVFVALSAFGNVLSVIFSQGRLVQELGREGILPFSSFWASNRPFNAPLAGLFEHWLISVIIILAPPPGDAYNFILNLISYPLAIVNCFVAGGLVHLYLNRKAWNWAPPISATLPVVIFFLLSNIYLVVAPFVPPEGDQNIYESLPYWLHCVVGFAIIFAGGFYWLIWAVLLPKIGKYELVRETVVDDIDGWERAVFLKRPLGQVPFE</sequence>
<evidence type="ECO:0000313" key="9">
    <source>
        <dbReference type="Proteomes" id="UP001283341"/>
    </source>
</evidence>